<evidence type="ECO:0000259" key="3">
    <source>
        <dbReference type="Pfam" id="PF25390"/>
    </source>
</evidence>
<dbReference type="PRINTS" id="PR00633">
    <property type="entry name" value="RCCNDNSATION"/>
</dbReference>
<evidence type="ECO:0000256" key="1">
    <source>
        <dbReference type="ARBA" id="ARBA00022658"/>
    </source>
</evidence>
<name>A0A0K1QFI0_9BACT</name>
<dbReference type="PANTHER" id="PTHR45982:SF1">
    <property type="entry name" value="REGULATOR OF CHROMOSOME CONDENSATION"/>
    <property type="match status" value="1"/>
</dbReference>
<sequence>MSNANDVFCFGSNQWGQLGLASGASEGPQPVPVRVENLRAKSVMLAGTFTLAVTTNDRLWSWGSNDFLQLARAALDPDAGTSRPPALADRVSSAVHSTAGTNKNAFAVTDAGEVLSWGAGTAEQLGRTTSTPIDAVPKSIGIGNVSSVVAGTAHACVLARGAIRCWGRNDRGQLGTGVRADELFPASVVLPGDVHAVAVAAGGNDTCAIASNGDVYCWGENGSGQVGIAGGLDQLLPRRIEGLAERTVAIAVMDRAVCALSREGRVACWGDNLMGQLGRGSRDVDLHVDAAPVVFESSAH</sequence>
<dbReference type="Pfam" id="PF25390">
    <property type="entry name" value="WD40_RLD"/>
    <property type="match status" value="1"/>
</dbReference>
<dbReference type="KEGG" id="llu:AKJ09_11070"/>
<dbReference type="PANTHER" id="PTHR45982">
    <property type="entry name" value="REGULATOR OF CHROMOSOME CONDENSATION"/>
    <property type="match status" value="1"/>
</dbReference>
<keyword evidence="5" id="KW-1185">Reference proteome</keyword>
<protein>
    <submittedName>
        <fullName evidence="4">BNR repeat domain protein</fullName>
    </submittedName>
</protein>
<dbReference type="InterPro" id="IPR051553">
    <property type="entry name" value="Ran_GTPase-activating"/>
</dbReference>
<dbReference type="InterPro" id="IPR000408">
    <property type="entry name" value="Reg_chr_condens"/>
</dbReference>
<keyword evidence="1" id="KW-0344">Guanine-nucleotide releasing factor</keyword>
<gene>
    <name evidence="4" type="ORF">AKJ09_11070</name>
</gene>
<dbReference type="Gene3D" id="2.130.10.30">
    <property type="entry name" value="Regulator of chromosome condensation 1/beta-lactamase-inhibitor protein II"/>
    <property type="match status" value="2"/>
</dbReference>
<organism evidence="4 5">
    <name type="scientific">Labilithrix luteola</name>
    <dbReference type="NCBI Taxonomy" id="1391654"/>
    <lineage>
        <taxon>Bacteria</taxon>
        <taxon>Pseudomonadati</taxon>
        <taxon>Myxococcota</taxon>
        <taxon>Polyangia</taxon>
        <taxon>Polyangiales</taxon>
        <taxon>Labilitrichaceae</taxon>
        <taxon>Labilithrix</taxon>
    </lineage>
</organism>
<dbReference type="SUPFAM" id="SSF50985">
    <property type="entry name" value="RCC1/BLIP-II"/>
    <property type="match status" value="1"/>
</dbReference>
<dbReference type="STRING" id="1391654.AKJ09_11070"/>
<dbReference type="InterPro" id="IPR058923">
    <property type="entry name" value="RCC1-like_dom"/>
</dbReference>
<dbReference type="GO" id="GO:0005737">
    <property type="term" value="C:cytoplasm"/>
    <property type="evidence" value="ECO:0007669"/>
    <property type="project" value="TreeGrafter"/>
</dbReference>
<reference evidence="4 5" key="1">
    <citation type="submission" date="2015-08" db="EMBL/GenBank/DDBJ databases">
        <authorList>
            <person name="Babu N.S."/>
            <person name="Beckwith C.J."/>
            <person name="Beseler K.G."/>
            <person name="Brison A."/>
            <person name="Carone J.V."/>
            <person name="Caskin T.P."/>
            <person name="Diamond M."/>
            <person name="Durham M.E."/>
            <person name="Foxe J.M."/>
            <person name="Go M."/>
            <person name="Henderson B.A."/>
            <person name="Jones I.B."/>
            <person name="McGettigan J.A."/>
            <person name="Micheletti S.J."/>
            <person name="Nasrallah M.E."/>
            <person name="Ortiz D."/>
            <person name="Piller C.R."/>
            <person name="Privatt S.R."/>
            <person name="Schneider S.L."/>
            <person name="Sharp S."/>
            <person name="Smith T.C."/>
            <person name="Stanton J.D."/>
            <person name="Ullery H.E."/>
            <person name="Wilson R.J."/>
            <person name="Serrano M.G."/>
            <person name="Buck G."/>
            <person name="Lee V."/>
            <person name="Wang Y."/>
            <person name="Carvalho R."/>
            <person name="Voegtly L."/>
            <person name="Shi R."/>
            <person name="Duckworth R."/>
            <person name="Johnson A."/>
            <person name="Loviza R."/>
            <person name="Walstead R."/>
            <person name="Shah Z."/>
            <person name="Kiflezghi M."/>
            <person name="Wade K."/>
            <person name="Ball S.L."/>
            <person name="Bradley K.W."/>
            <person name="Asai D.J."/>
            <person name="Bowman C.A."/>
            <person name="Russell D.A."/>
            <person name="Pope W.H."/>
            <person name="Jacobs-Sera D."/>
            <person name="Hendrix R.W."/>
            <person name="Hatfull G.F."/>
        </authorList>
    </citation>
    <scope>NUCLEOTIDE SEQUENCE [LARGE SCALE GENOMIC DNA]</scope>
    <source>
        <strain evidence="4 5">DSM 27648</strain>
    </source>
</reference>
<dbReference type="GO" id="GO:0005085">
    <property type="term" value="F:guanyl-nucleotide exchange factor activity"/>
    <property type="evidence" value="ECO:0007669"/>
    <property type="project" value="TreeGrafter"/>
</dbReference>
<evidence type="ECO:0000256" key="2">
    <source>
        <dbReference type="ARBA" id="ARBA00022737"/>
    </source>
</evidence>
<accession>A0A0K1QFI0</accession>
<feature type="domain" description="RCC1-like" evidence="3">
    <location>
        <begin position="6"/>
        <end position="284"/>
    </location>
</feature>
<dbReference type="AlphaFoldDB" id="A0A0K1QFI0"/>
<dbReference type="InterPro" id="IPR009091">
    <property type="entry name" value="RCC1/BLIP-II"/>
</dbReference>
<dbReference type="PROSITE" id="PS50012">
    <property type="entry name" value="RCC1_3"/>
    <property type="match status" value="4"/>
</dbReference>
<evidence type="ECO:0000313" key="4">
    <source>
        <dbReference type="EMBL" id="AKV04407.1"/>
    </source>
</evidence>
<evidence type="ECO:0000313" key="5">
    <source>
        <dbReference type="Proteomes" id="UP000064967"/>
    </source>
</evidence>
<proteinExistence type="predicted"/>
<dbReference type="Proteomes" id="UP000064967">
    <property type="component" value="Chromosome"/>
</dbReference>
<dbReference type="EMBL" id="CP012333">
    <property type="protein sequence ID" value="AKV04407.1"/>
    <property type="molecule type" value="Genomic_DNA"/>
</dbReference>
<keyword evidence="2" id="KW-0677">Repeat</keyword>